<evidence type="ECO:0000313" key="1">
    <source>
        <dbReference type="EMBL" id="KAJ9655357.1"/>
    </source>
</evidence>
<keyword evidence="2" id="KW-1185">Reference proteome</keyword>
<sequence>MGAVASAFGYNMAEDPLETKARKDADFLKYEMMVFEKLTKAGVSSMSSTAALKIPSVVAEGLLGFLGNRNPFAKNATAERNIVWILDNTGYQSSTATTWKAEFVACFFQHGRGDITRAAAGIADAMGLDGEAGASEESRKLIEERLKPFVDAVAPARSLPVVIDSSSGRAFRHSLGPSNLSGISDQIFEVGDYHQQPGNDLHTTTDPNVQGLPQARGTTRLWGPEGFGVISDIDDTIKITMTPDPVGILKTTFAEPAQFTSHMPDFYKILNEQLQNPAWFYVSASPYNLYPFLRSFIHKYYPPGQIFLRDASWQTLGGLLGSLTTGTKQYKTSQIEKIHSWFPRRKFICVGDSTQMDPETYAAAYKNHPGWIAAIYIRKVLDAPHMEDKNKEERFKKAFEGIPDTVWKVFILPDELKDHFSHVMNQAHVNIVNDLSCFSCGQDRHKQQLEKDRVGF</sequence>
<accession>A0ACC3A4Y7</accession>
<name>A0ACC3A4Y7_9EURO</name>
<organism evidence="1 2">
    <name type="scientific">Neophaeococcomyces mojaviensis</name>
    <dbReference type="NCBI Taxonomy" id="3383035"/>
    <lineage>
        <taxon>Eukaryota</taxon>
        <taxon>Fungi</taxon>
        <taxon>Dikarya</taxon>
        <taxon>Ascomycota</taxon>
        <taxon>Pezizomycotina</taxon>
        <taxon>Eurotiomycetes</taxon>
        <taxon>Chaetothyriomycetidae</taxon>
        <taxon>Chaetothyriales</taxon>
        <taxon>Chaetothyriales incertae sedis</taxon>
        <taxon>Neophaeococcomyces</taxon>
    </lineage>
</organism>
<dbReference type="EMBL" id="JAPDRQ010000098">
    <property type="protein sequence ID" value="KAJ9655357.1"/>
    <property type="molecule type" value="Genomic_DNA"/>
</dbReference>
<reference evidence="1" key="1">
    <citation type="submission" date="2022-10" db="EMBL/GenBank/DDBJ databases">
        <title>Culturing micro-colonial fungi from biological soil crusts in the Mojave desert and describing Neophaeococcomyces mojavensis, and introducing the new genera and species Taxawa tesnikishii.</title>
        <authorList>
            <person name="Kurbessoian T."/>
            <person name="Stajich J.E."/>
        </authorList>
    </citation>
    <scope>NUCLEOTIDE SEQUENCE</scope>
    <source>
        <strain evidence="1">JES_112</strain>
    </source>
</reference>
<protein>
    <submittedName>
        <fullName evidence="1">Uncharacterized protein</fullName>
    </submittedName>
</protein>
<dbReference type="Proteomes" id="UP001172386">
    <property type="component" value="Unassembled WGS sequence"/>
</dbReference>
<evidence type="ECO:0000313" key="2">
    <source>
        <dbReference type="Proteomes" id="UP001172386"/>
    </source>
</evidence>
<comment type="caution">
    <text evidence="1">The sequence shown here is derived from an EMBL/GenBank/DDBJ whole genome shotgun (WGS) entry which is preliminary data.</text>
</comment>
<gene>
    <name evidence="1" type="ORF">H2198_005731</name>
</gene>
<proteinExistence type="predicted"/>